<gene>
    <name evidence="11" type="ORF">Dfulv_41455</name>
</gene>
<dbReference type="SUPFAM" id="SSF103088">
    <property type="entry name" value="OmpA-like"/>
    <property type="match status" value="1"/>
</dbReference>
<evidence type="ECO:0000313" key="11">
    <source>
        <dbReference type="EMBL" id="UWP81522.1"/>
    </source>
</evidence>
<evidence type="ECO:0000256" key="2">
    <source>
        <dbReference type="ARBA" id="ARBA00008914"/>
    </source>
</evidence>
<keyword evidence="4 9" id="KW-0812">Transmembrane</keyword>
<feature type="domain" description="OmpA-like" evidence="10">
    <location>
        <begin position="164"/>
        <end position="285"/>
    </location>
</feature>
<sequence length="299" mass="31721">MSGGGHAARGGTHAKHKKGGHEEEHENHERWLVSYADMMTLLMVLFIVLFAISQVDQKKFAELKNGLAVGFGHPSVAFNGGEASLMESSDSNSPMDLSSGIGGTTSDATAVQDAVAAKERAQASQRQTAAQQEVQNFEQIKQKITENLTRQDLQDQVRYSIDERGLVVTIVTSGIVFNGNEATLLPAGRSIIDGVGPAIAGLPNKIEVDGHTNQLAGGTGTYPSGWELSTARAASVLRLLHTDAGIPETRLMAAGFADTKPLYPATDPRAAALNRRVEIIVLSNLPADTRTLLPSAATN</sequence>
<keyword evidence="11" id="KW-0969">Cilium</keyword>
<dbReference type="InterPro" id="IPR050330">
    <property type="entry name" value="Bact_OuterMem_StrucFunc"/>
</dbReference>
<evidence type="ECO:0000256" key="7">
    <source>
        <dbReference type="PROSITE-ProRule" id="PRU00473"/>
    </source>
</evidence>
<organism evidence="11 12">
    <name type="scientific">Dactylosporangium fulvum</name>
    <dbReference type="NCBI Taxonomy" id="53359"/>
    <lineage>
        <taxon>Bacteria</taxon>
        <taxon>Bacillati</taxon>
        <taxon>Actinomycetota</taxon>
        <taxon>Actinomycetes</taxon>
        <taxon>Micromonosporales</taxon>
        <taxon>Micromonosporaceae</taxon>
        <taxon>Dactylosporangium</taxon>
    </lineage>
</organism>
<keyword evidence="3" id="KW-1003">Cell membrane</keyword>
<keyword evidence="11" id="KW-0966">Cell projection</keyword>
<keyword evidence="5 9" id="KW-1133">Transmembrane helix</keyword>
<comment type="subcellular location">
    <subcellularLocation>
        <location evidence="1">Cell membrane</location>
        <topology evidence="1">Single-pass membrane protein</topology>
    </subcellularLocation>
</comment>
<protein>
    <submittedName>
        <fullName evidence="11">Flagellar motor protein MotB</fullName>
    </submittedName>
</protein>
<keyword evidence="12" id="KW-1185">Reference proteome</keyword>
<dbReference type="EMBL" id="CP073720">
    <property type="protein sequence ID" value="UWP81522.1"/>
    <property type="molecule type" value="Genomic_DNA"/>
</dbReference>
<comment type="similarity">
    <text evidence="2">Belongs to the MotB family.</text>
</comment>
<evidence type="ECO:0000256" key="6">
    <source>
        <dbReference type="ARBA" id="ARBA00023136"/>
    </source>
</evidence>
<dbReference type="RefSeq" id="WP_259859287.1">
    <property type="nucleotide sequence ID" value="NZ_CP073720.1"/>
</dbReference>
<dbReference type="Proteomes" id="UP001059617">
    <property type="component" value="Chromosome"/>
</dbReference>
<evidence type="ECO:0000256" key="1">
    <source>
        <dbReference type="ARBA" id="ARBA00004162"/>
    </source>
</evidence>
<name>A0ABY5VWA4_9ACTN</name>
<feature type="region of interest" description="Disordered" evidence="8">
    <location>
        <begin position="1"/>
        <end position="25"/>
    </location>
</feature>
<accession>A0ABY5VWA4</accession>
<dbReference type="PROSITE" id="PS51123">
    <property type="entry name" value="OMPA_2"/>
    <property type="match status" value="1"/>
</dbReference>
<dbReference type="InterPro" id="IPR025713">
    <property type="entry name" value="MotB-like_N_dom"/>
</dbReference>
<keyword evidence="6 7" id="KW-0472">Membrane</keyword>
<evidence type="ECO:0000256" key="9">
    <source>
        <dbReference type="SAM" id="Phobius"/>
    </source>
</evidence>
<evidence type="ECO:0000256" key="4">
    <source>
        <dbReference type="ARBA" id="ARBA00022692"/>
    </source>
</evidence>
<evidence type="ECO:0000256" key="3">
    <source>
        <dbReference type="ARBA" id="ARBA00022475"/>
    </source>
</evidence>
<evidence type="ECO:0000313" key="12">
    <source>
        <dbReference type="Proteomes" id="UP001059617"/>
    </source>
</evidence>
<evidence type="ECO:0000256" key="5">
    <source>
        <dbReference type="ARBA" id="ARBA00022989"/>
    </source>
</evidence>
<reference evidence="11" key="1">
    <citation type="submission" date="2021-04" db="EMBL/GenBank/DDBJ databases">
        <authorList>
            <person name="Hartkoorn R.C."/>
            <person name="Beaudoing E."/>
            <person name="Hot D."/>
        </authorList>
    </citation>
    <scope>NUCLEOTIDE SEQUENCE</scope>
    <source>
        <strain evidence="11">NRRL B-16292</strain>
    </source>
</reference>
<feature type="transmembrane region" description="Helical" evidence="9">
    <location>
        <begin position="32"/>
        <end position="52"/>
    </location>
</feature>
<dbReference type="PANTHER" id="PTHR30329">
    <property type="entry name" value="STATOR ELEMENT OF FLAGELLAR MOTOR COMPLEX"/>
    <property type="match status" value="1"/>
</dbReference>
<dbReference type="CDD" id="cd07185">
    <property type="entry name" value="OmpA_C-like"/>
    <property type="match status" value="1"/>
</dbReference>
<proteinExistence type="inferred from homology"/>
<dbReference type="PANTHER" id="PTHR30329:SF20">
    <property type="entry name" value="EXPORTED PROTEIN"/>
    <property type="match status" value="1"/>
</dbReference>
<dbReference type="Pfam" id="PF13677">
    <property type="entry name" value="MotB_plug"/>
    <property type="match status" value="1"/>
</dbReference>
<reference evidence="11" key="2">
    <citation type="submission" date="2022-09" db="EMBL/GenBank/DDBJ databases">
        <title>Biosynthetic gene clusters of Dactylosporangioum fulvum.</title>
        <authorList>
            <person name="Caradec T."/>
        </authorList>
    </citation>
    <scope>NUCLEOTIDE SEQUENCE</scope>
    <source>
        <strain evidence="11">NRRL B-16292</strain>
    </source>
</reference>
<keyword evidence="11" id="KW-0282">Flagellum</keyword>
<dbReference type="Pfam" id="PF00691">
    <property type="entry name" value="OmpA"/>
    <property type="match status" value="1"/>
</dbReference>
<dbReference type="InterPro" id="IPR036737">
    <property type="entry name" value="OmpA-like_sf"/>
</dbReference>
<evidence type="ECO:0000256" key="8">
    <source>
        <dbReference type="SAM" id="MobiDB-lite"/>
    </source>
</evidence>
<evidence type="ECO:0000259" key="10">
    <source>
        <dbReference type="PROSITE" id="PS51123"/>
    </source>
</evidence>
<dbReference type="Gene3D" id="3.30.1330.60">
    <property type="entry name" value="OmpA-like domain"/>
    <property type="match status" value="1"/>
</dbReference>
<dbReference type="InterPro" id="IPR006665">
    <property type="entry name" value="OmpA-like"/>
</dbReference>